<evidence type="ECO:0000256" key="7">
    <source>
        <dbReference type="ARBA" id="ARBA00022723"/>
    </source>
</evidence>
<dbReference type="Pfam" id="PF00970">
    <property type="entry name" value="FAD_binding_6"/>
    <property type="match status" value="1"/>
</dbReference>
<dbReference type="NCBIfam" id="NF009805">
    <property type="entry name" value="PRK13289.1"/>
    <property type="match status" value="1"/>
</dbReference>
<dbReference type="InterPro" id="IPR009050">
    <property type="entry name" value="Globin-like_sf"/>
</dbReference>
<dbReference type="GO" id="GO:0046872">
    <property type="term" value="F:metal ion binding"/>
    <property type="evidence" value="ECO:0007669"/>
    <property type="project" value="UniProtKB-KW"/>
</dbReference>
<accession>A0A511ZFF5</accession>
<dbReference type="GO" id="GO:0019825">
    <property type="term" value="F:oxygen binding"/>
    <property type="evidence" value="ECO:0007669"/>
    <property type="project" value="InterPro"/>
</dbReference>
<comment type="catalytic activity">
    <reaction evidence="13 15">
        <text>2 nitric oxide + NADH + 2 O2 = 2 nitrate + NAD(+) + H(+)</text>
        <dbReference type="Rhea" id="RHEA:19469"/>
        <dbReference type="ChEBI" id="CHEBI:15378"/>
        <dbReference type="ChEBI" id="CHEBI:15379"/>
        <dbReference type="ChEBI" id="CHEBI:16480"/>
        <dbReference type="ChEBI" id="CHEBI:17632"/>
        <dbReference type="ChEBI" id="CHEBI:57540"/>
        <dbReference type="ChEBI" id="CHEBI:57945"/>
        <dbReference type="EC" id="1.14.12.17"/>
    </reaction>
</comment>
<feature type="binding site" evidence="15">
    <location>
        <begin position="279"/>
        <end position="284"/>
    </location>
    <ligand>
        <name>NADP(+)</name>
        <dbReference type="ChEBI" id="CHEBI:58349"/>
    </ligand>
</feature>
<dbReference type="Gene3D" id="1.10.490.10">
    <property type="entry name" value="Globins"/>
    <property type="match status" value="1"/>
</dbReference>
<dbReference type="Proteomes" id="UP000321558">
    <property type="component" value="Unassembled WGS sequence"/>
</dbReference>
<dbReference type="InterPro" id="IPR008333">
    <property type="entry name" value="Cbr1-like_FAD-bd_dom"/>
</dbReference>
<feature type="binding site" evidence="15">
    <location>
        <begin position="211"/>
        <end position="214"/>
    </location>
    <ligand>
        <name>FAD</name>
        <dbReference type="ChEBI" id="CHEBI:57692"/>
    </ligand>
</feature>
<dbReference type="Gene3D" id="2.40.30.10">
    <property type="entry name" value="Translation factors"/>
    <property type="match status" value="1"/>
</dbReference>
<feature type="domain" description="FAD-binding FR-type" evidence="17">
    <location>
        <begin position="157"/>
        <end position="266"/>
    </location>
</feature>
<dbReference type="PROSITE" id="PS51384">
    <property type="entry name" value="FAD_FR"/>
    <property type="match status" value="1"/>
</dbReference>
<dbReference type="STRING" id="582851.GCA_900162665_04273"/>
<dbReference type="CDD" id="cd06184">
    <property type="entry name" value="flavohem_like_fad_nad_binding"/>
    <property type="match status" value="1"/>
</dbReference>
<dbReference type="Pfam" id="PF00042">
    <property type="entry name" value="Globin"/>
    <property type="match status" value="1"/>
</dbReference>
<dbReference type="AlphaFoldDB" id="A0A511ZFF5"/>
<comment type="similarity">
    <text evidence="1 15">In the C-terminal section; belongs to the flavoprotein pyridine nucleotide cytochrome reductase family.</text>
</comment>
<evidence type="ECO:0000256" key="11">
    <source>
        <dbReference type="ARBA" id="ARBA00023004"/>
    </source>
</evidence>
<dbReference type="HAMAP" id="MF_01252">
    <property type="entry name" value="Hmp"/>
    <property type="match status" value="1"/>
</dbReference>
<evidence type="ECO:0000256" key="5">
    <source>
        <dbReference type="ARBA" id="ARBA00022621"/>
    </source>
</evidence>
<dbReference type="InterPro" id="IPR000971">
    <property type="entry name" value="Globin"/>
</dbReference>
<keyword evidence="5 15" id="KW-0561">Oxygen transport</keyword>
<evidence type="ECO:0000256" key="10">
    <source>
        <dbReference type="ARBA" id="ARBA00023002"/>
    </source>
</evidence>
<name>A0A511ZFF5_9BACI</name>
<dbReference type="InterPro" id="IPR023950">
    <property type="entry name" value="Hmp"/>
</dbReference>
<dbReference type="EMBL" id="BJYM01000003">
    <property type="protein sequence ID" value="GEN86175.1"/>
    <property type="molecule type" value="Genomic_DNA"/>
</dbReference>
<comment type="cofactor">
    <cofactor evidence="15">
        <name>FAD</name>
        <dbReference type="ChEBI" id="CHEBI:57692"/>
    </cofactor>
    <text evidence="15">Binds 1 FAD per subunit.</text>
</comment>
<dbReference type="Pfam" id="PF00175">
    <property type="entry name" value="NAD_binding_1"/>
    <property type="match status" value="1"/>
</dbReference>
<feature type="site" description="Involved in heme-bound ligand stabilization and O-O bond activation" evidence="15">
    <location>
        <position position="34"/>
    </location>
</feature>
<feature type="binding site" description="proximal binding residue" evidence="15">
    <location>
        <position position="90"/>
    </location>
    <ligand>
        <name>heme b</name>
        <dbReference type="ChEBI" id="CHEBI:60344"/>
    </ligand>
    <ligandPart>
        <name>Fe</name>
        <dbReference type="ChEBI" id="CHEBI:18248"/>
    </ligandPart>
</feature>
<dbReference type="GO" id="GO:0071500">
    <property type="term" value="P:cellular response to nitrosative stress"/>
    <property type="evidence" value="ECO:0007669"/>
    <property type="project" value="TreeGrafter"/>
</dbReference>
<evidence type="ECO:0000256" key="1">
    <source>
        <dbReference type="ARBA" id="ARBA00006401"/>
    </source>
</evidence>
<keyword evidence="15" id="KW-0216">Detoxification</keyword>
<keyword evidence="8 15" id="KW-0274">FAD</keyword>
<dbReference type="PRINTS" id="PR00371">
    <property type="entry name" value="FPNCR"/>
</dbReference>
<evidence type="ECO:0000259" key="16">
    <source>
        <dbReference type="PROSITE" id="PS01033"/>
    </source>
</evidence>
<evidence type="ECO:0000256" key="12">
    <source>
        <dbReference type="ARBA" id="ARBA00023027"/>
    </source>
</evidence>
<evidence type="ECO:0000256" key="8">
    <source>
        <dbReference type="ARBA" id="ARBA00022827"/>
    </source>
</evidence>
<dbReference type="EC" id="1.14.12.17" evidence="15"/>
<keyword evidence="12 15" id="KW-0520">NAD</keyword>
<evidence type="ECO:0000256" key="15">
    <source>
        <dbReference type="HAMAP-Rule" id="MF_01252"/>
    </source>
</evidence>
<evidence type="ECO:0000256" key="6">
    <source>
        <dbReference type="ARBA" id="ARBA00022630"/>
    </source>
</evidence>
<dbReference type="SUPFAM" id="SSF52343">
    <property type="entry name" value="Ferredoxin reductase-like, C-terminal NADP-linked domain"/>
    <property type="match status" value="1"/>
</dbReference>
<feature type="site" description="Influences the redox potential of the prosthetic heme and FAD groups" evidence="15">
    <location>
        <position position="89"/>
    </location>
</feature>
<dbReference type="InterPro" id="IPR001709">
    <property type="entry name" value="Flavoprot_Pyr_Nucl_cyt_Rdtase"/>
</dbReference>
<feature type="active site" description="Charge relay system" evidence="15">
    <location>
        <position position="142"/>
    </location>
</feature>
<dbReference type="FunFam" id="1.10.490.10:FF:000003">
    <property type="entry name" value="Flavohemoprotein"/>
    <property type="match status" value="1"/>
</dbReference>
<dbReference type="GO" id="GO:0009636">
    <property type="term" value="P:response to toxic substance"/>
    <property type="evidence" value="ECO:0007669"/>
    <property type="project" value="UniProtKB-KW"/>
</dbReference>
<organism evidence="18 19">
    <name type="scientific">Oceanobacillus sojae</name>
    <dbReference type="NCBI Taxonomy" id="582851"/>
    <lineage>
        <taxon>Bacteria</taxon>
        <taxon>Bacillati</taxon>
        <taxon>Bacillota</taxon>
        <taxon>Bacilli</taxon>
        <taxon>Bacillales</taxon>
        <taxon>Bacillaceae</taxon>
        <taxon>Oceanobacillus</taxon>
    </lineage>
</organism>
<evidence type="ECO:0000256" key="9">
    <source>
        <dbReference type="ARBA" id="ARBA00022857"/>
    </source>
</evidence>
<feature type="binding site" evidence="15">
    <location>
        <begin position="396"/>
        <end position="399"/>
    </location>
    <ligand>
        <name>FAD</name>
        <dbReference type="ChEBI" id="CHEBI:57692"/>
    </ligand>
</feature>
<comment type="catalytic activity">
    <reaction evidence="14 15">
        <text>2 nitric oxide + NADPH + 2 O2 = 2 nitrate + NADP(+) + H(+)</text>
        <dbReference type="Rhea" id="RHEA:19465"/>
        <dbReference type="ChEBI" id="CHEBI:15378"/>
        <dbReference type="ChEBI" id="CHEBI:15379"/>
        <dbReference type="ChEBI" id="CHEBI:16480"/>
        <dbReference type="ChEBI" id="CHEBI:17632"/>
        <dbReference type="ChEBI" id="CHEBI:57783"/>
        <dbReference type="ChEBI" id="CHEBI:58349"/>
        <dbReference type="EC" id="1.14.12.17"/>
    </reaction>
</comment>
<sequence>MSTAVGLDQKTIEIIKSTVPVLQEHGEAITKHFYKIMLENEPELKNVFNQTNQRKGAQSKALAGAVYAAAANIEHLENILPNVKQIAHKHTSLNIKPEQYPIVGKYLLIAIKEVLGDAATDEIIEAWGKAYGVIADVFISVEKEMYDEKQNASGDWVGFRDFTVAEKIPESEVITSFYLKPADNGEIPSYRPGQYITIKAQIDGEPYDHLRQYSLSAAPGQNFLRISVKRENEHNPEGIVSNYLHNQVQEGSVVSISSPSGDFVLNDAEQRSLVLISGGVGLTPLVSMLETVVKEQPERKVIFIHATRSRAYHAMKDRVASIAEANEQVTHYTVYEDNSNADACDKQGFIDYDWLKTVIPTTDASFYMCGPKGFMSAINGLLRKLNVADDDIHFEFFGPMDELAN</sequence>
<feature type="domain" description="Globin" evidence="16">
    <location>
        <begin position="6"/>
        <end position="143"/>
    </location>
</feature>
<evidence type="ECO:0000259" key="17">
    <source>
        <dbReference type="PROSITE" id="PS51384"/>
    </source>
</evidence>
<keyword evidence="6 15" id="KW-0285">Flavoprotein</keyword>
<dbReference type="PROSITE" id="PS01033">
    <property type="entry name" value="GLOBIN"/>
    <property type="match status" value="1"/>
</dbReference>
<dbReference type="GO" id="GO:0008941">
    <property type="term" value="F:nitric oxide dioxygenase NAD(P)H activity"/>
    <property type="evidence" value="ECO:0007669"/>
    <property type="project" value="UniProtKB-UniRule"/>
</dbReference>
<dbReference type="FunFam" id="3.40.50.80:FF:000010">
    <property type="entry name" value="Flavohemoprotein"/>
    <property type="match status" value="1"/>
</dbReference>
<keyword evidence="9 15" id="KW-0521">NADP</keyword>
<proteinExistence type="inferred from homology"/>
<keyword evidence="7 15" id="KW-0479">Metal-binding</keyword>
<reference evidence="18 19" key="1">
    <citation type="submission" date="2019-07" db="EMBL/GenBank/DDBJ databases">
        <title>Whole genome shotgun sequence of Oceanobacillus sojae NBRC 105379.</title>
        <authorList>
            <person name="Hosoyama A."/>
            <person name="Uohara A."/>
            <person name="Ohji S."/>
            <person name="Ichikawa N."/>
        </authorList>
    </citation>
    <scope>NUCLEOTIDE SEQUENCE [LARGE SCALE GENOMIC DNA]</scope>
    <source>
        <strain evidence="18 19">NBRC 105379</strain>
    </source>
</reference>
<comment type="cofactor">
    <cofactor evidence="15">
        <name>heme b</name>
        <dbReference type="ChEBI" id="CHEBI:60344"/>
    </cofactor>
    <text evidence="15">Binds 1 heme b (iron(II)-protoporphyrin IX) group per subunit.</text>
</comment>
<feature type="region of interest" description="Reductase" evidence="15">
    <location>
        <begin position="154"/>
        <end position="405"/>
    </location>
</feature>
<dbReference type="GO" id="GO:0071949">
    <property type="term" value="F:FAD binding"/>
    <property type="evidence" value="ECO:0007669"/>
    <property type="project" value="InterPro"/>
</dbReference>
<comment type="domain">
    <text evidence="15">Consists of two distinct domains; an N-terminal heme-containing oxygen-binding domain and a C-terminal reductase domain with binding sites for FAD and NAD(P)H.</text>
</comment>
<feature type="site" description="Influences the redox potential of the prosthetic heme and FAD groups" evidence="15">
    <location>
        <position position="395"/>
    </location>
</feature>
<dbReference type="Gene3D" id="3.40.50.80">
    <property type="entry name" value="Nucleotide-binding domain of ferredoxin-NADP reductase (FNR) module"/>
    <property type="match status" value="1"/>
</dbReference>
<dbReference type="InterPro" id="IPR017938">
    <property type="entry name" value="Riboflavin_synthase-like_b-brl"/>
</dbReference>
<dbReference type="PANTHER" id="PTHR43396">
    <property type="entry name" value="FLAVOHEMOPROTEIN"/>
    <property type="match status" value="1"/>
</dbReference>
<dbReference type="SUPFAM" id="SSF63380">
    <property type="entry name" value="Riboflavin synthase domain-like"/>
    <property type="match status" value="1"/>
</dbReference>
<evidence type="ECO:0000256" key="3">
    <source>
        <dbReference type="ARBA" id="ARBA00022448"/>
    </source>
</evidence>
<dbReference type="GO" id="GO:0020037">
    <property type="term" value="F:heme binding"/>
    <property type="evidence" value="ECO:0007669"/>
    <property type="project" value="InterPro"/>
</dbReference>
<keyword evidence="11 15" id="KW-0408">Iron</keyword>
<dbReference type="GO" id="GO:0005344">
    <property type="term" value="F:oxygen carrier activity"/>
    <property type="evidence" value="ECO:0007669"/>
    <property type="project" value="UniProtKB-UniRule"/>
</dbReference>
<dbReference type="PANTHER" id="PTHR43396:SF3">
    <property type="entry name" value="FLAVOHEMOPROTEIN"/>
    <property type="match status" value="1"/>
</dbReference>
<keyword evidence="19" id="KW-1185">Reference proteome</keyword>
<dbReference type="CDD" id="cd14777">
    <property type="entry name" value="Yhb1-globin-like"/>
    <property type="match status" value="1"/>
</dbReference>
<feature type="active site" description="Charge relay system" evidence="15">
    <location>
        <position position="100"/>
    </location>
</feature>
<dbReference type="InterPro" id="IPR012292">
    <property type="entry name" value="Globin/Proto"/>
</dbReference>
<dbReference type="InterPro" id="IPR001433">
    <property type="entry name" value="OxRdtase_FAD/NAD-bd"/>
</dbReference>
<feature type="binding site" evidence="15">
    <location>
        <position position="195"/>
    </location>
    <ligand>
        <name>FAD</name>
        <dbReference type="ChEBI" id="CHEBI:57692"/>
    </ligand>
</feature>
<dbReference type="GO" id="GO:0046210">
    <property type="term" value="P:nitric oxide catabolic process"/>
    <property type="evidence" value="ECO:0007669"/>
    <property type="project" value="TreeGrafter"/>
</dbReference>
<keyword evidence="4 15" id="KW-0349">Heme</keyword>
<dbReference type="InterPro" id="IPR039261">
    <property type="entry name" value="FNR_nucleotide-bd"/>
</dbReference>
<comment type="function">
    <text evidence="15">Is involved in NO detoxification in an aerobic process, termed nitric oxide dioxygenase (NOD) reaction that utilizes O(2) and NAD(P)H to convert NO to nitrate, which protects the bacterium from various noxious nitrogen compounds. Therefore, plays a central role in the inducible response to nitrosative stress.</text>
</comment>
<protein>
    <recommendedName>
        <fullName evidence="15">Flavohemoprotein</fullName>
    </recommendedName>
    <alternativeName>
        <fullName evidence="15">Flavohemoglobin</fullName>
    </alternativeName>
    <alternativeName>
        <fullName evidence="15">Hemoglobin-like protein</fullName>
    </alternativeName>
    <alternativeName>
        <fullName evidence="15">Nitric oxide dioxygenase</fullName>
        <shortName evidence="15">NO oxygenase</shortName>
        <shortName evidence="15">NOD</shortName>
        <ecNumber evidence="15">1.14.12.17</ecNumber>
    </alternativeName>
</protein>
<evidence type="ECO:0000256" key="14">
    <source>
        <dbReference type="ARBA" id="ARBA00049433"/>
    </source>
</evidence>
<gene>
    <name evidence="15 18" type="primary">hmp</name>
    <name evidence="18" type="ORF">OSO01_09140</name>
</gene>
<comment type="similarity">
    <text evidence="2 15">Belongs to the globin family. Two-domain flavohemoproteins subfamily.</text>
</comment>
<dbReference type="FunFam" id="2.40.30.10:FF:000034">
    <property type="entry name" value="Flavohemoprotein"/>
    <property type="match status" value="1"/>
</dbReference>
<dbReference type="PRINTS" id="PR00410">
    <property type="entry name" value="PHEHYDRXLASE"/>
</dbReference>
<dbReference type="RefSeq" id="WP_147209119.1">
    <property type="nucleotide sequence ID" value="NZ_BJYM01000003.1"/>
</dbReference>
<evidence type="ECO:0000313" key="19">
    <source>
        <dbReference type="Proteomes" id="UP000321558"/>
    </source>
</evidence>
<keyword evidence="3 15" id="KW-0813">Transport</keyword>
<dbReference type="SUPFAM" id="SSF46458">
    <property type="entry name" value="Globin-like"/>
    <property type="match status" value="1"/>
</dbReference>
<evidence type="ECO:0000256" key="2">
    <source>
        <dbReference type="ARBA" id="ARBA00008414"/>
    </source>
</evidence>
<dbReference type="OrthoDB" id="9801223at2"/>
<evidence type="ECO:0000256" key="4">
    <source>
        <dbReference type="ARBA" id="ARBA00022617"/>
    </source>
</evidence>
<dbReference type="InterPro" id="IPR017927">
    <property type="entry name" value="FAD-bd_FR_type"/>
</dbReference>
<evidence type="ECO:0000256" key="13">
    <source>
        <dbReference type="ARBA" id="ARBA00048649"/>
    </source>
</evidence>
<evidence type="ECO:0000313" key="18">
    <source>
        <dbReference type="EMBL" id="GEN86175.1"/>
    </source>
</evidence>
<comment type="caution">
    <text evidence="18">The sequence shown here is derived from an EMBL/GenBank/DDBJ whole genome shotgun (WGS) entry which is preliminary data.</text>
</comment>
<keyword evidence="10 15" id="KW-0560">Oxidoreductase</keyword>